<evidence type="ECO:0000313" key="5">
    <source>
        <dbReference type="Proteomes" id="UP000190696"/>
    </source>
</evidence>
<name>A0A1S9SSA2_BACMY</name>
<evidence type="ECO:0000256" key="1">
    <source>
        <dbReference type="SAM" id="SignalP"/>
    </source>
</evidence>
<organism evidence="2 5">
    <name type="scientific">Bacillus mycoides</name>
    <dbReference type="NCBI Taxonomy" id="1405"/>
    <lineage>
        <taxon>Bacteria</taxon>
        <taxon>Bacillati</taxon>
        <taxon>Bacillota</taxon>
        <taxon>Bacilli</taxon>
        <taxon>Bacillales</taxon>
        <taxon>Bacillaceae</taxon>
        <taxon>Bacillus</taxon>
        <taxon>Bacillus cereus group</taxon>
    </lineage>
</organism>
<evidence type="ECO:0000313" key="3">
    <source>
        <dbReference type="EMBL" id="OSX90083.1"/>
    </source>
</evidence>
<gene>
    <name evidence="4" type="ORF">BACI71_40419</name>
    <name evidence="2" type="ORF">BW900_31195</name>
    <name evidence="3" type="ORF">S3E15_02719</name>
</gene>
<dbReference type="EMBL" id="MUAI01000113">
    <property type="protein sequence ID" value="OOR00623.1"/>
    <property type="molecule type" value="Genomic_DNA"/>
</dbReference>
<reference evidence="4 7" key="3">
    <citation type="submission" date="2019-10" db="EMBL/GenBank/DDBJ databases">
        <authorList>
            <person name="Karimi E."/>
        </authorList>
    </citation>
    <scope>NUCLEOTIDE SEQUENCE [LARGE SCALE GENOMIC DNA]</scope>
    <source>
        <strain evidence="4">Bacillus sp. 71</strain>
    </source>
</reference>
<dbReference type="RefSeq" id="WP_002144172.1">
    <property type="nucleotide sequence ID" value="NZ_CP035998.1"/>
</dbReference>
<accession>A0A654A1V2</accession>
<dbReference type="Proteomes" id="UP000190696">
    <property type="component" value="Unassembled WGS sequence"/>
</dbReference>
<feature type="signal peptide" evidence="1">
    <location>
        <begin position="1"/>
        <end position="27"/>
    </location>
</feature>
<evidence type="ECO:0000313" key="7">
    <source>
        <dbReference type="Proteomes" id="UP000437562"/>
    </source>
</evidence>
<protein>
    <submittedName>
        <fullName evidence="2">Uncharacterized protein</fullName>
    </submittedName>
</protein>
<dbReference type="EMBL" id="CABWMC010000029">
    <property type="protein sequence ID" value="VXC61437.1"/>
    <property type="molecule type" value="Genomic_DNA"/>
</dbReference>
<evidence type="ECO:0000313" key="6">
    <source>
        <dbReference type="Proteomes" id="UP000194131"/>
    </source>
</evidence>
<dbReference type="GeneID" id="66267573"/>
<accession>A0A1S9SSA2</accession>
<dbReference type="AlphaFoldDB" id="A0A1S9SSA2"/>
<sequence>MNLNKLIVSCGVISALTFGVLGNNAYAEEVQKSNDAINVIEHVPTDLLLTQTLDYTGEAVTSFVYKGSTDLSFFIKNNGQNKMGYSVKGPNKEPIVGGYIKPGEQKINVTNVRNALSPLPVGTYKIYVSNDDGSTGQFQVAVNSLD</sequence>
<dbReference type="Proteomes" id="UP000194131">
    <property type="component" value="Unassembled WGS sequence"/>
</dbReference>
<dbReference type="EMBL" id="MRWU01000021">
    <property type="protein sequence ID" value="OSX90083.1"/>
    <property type="molecule type" value="Genomic_DNA"/>
</dbReference>
<keyword evidence="1" id="KW-0732">Signal</keyword>
<dbReference type="OMA" id="MGYSVKG"/>
<reference evidence="2 5" key="2">
    <citation type="submission" date="2017-01" db="EMBL/GenBank/DDBJ databases">
        <title>Bacillus cereus isolates.</title>
        <authorList>
            <person name="Beno S.M."/>
        </authorList>
    </citation>
    <scope>NUCLEOTIDE SEQUENCE [LARGE SCALE GENOMIC DNA]</scope>
    <source>
        <strain evidence="2 5">FSL W7-1108</strain>
    </source>
</reference>
<dbReference type="Proteomes" id="UP000437562">
    <property type="component" value="Unassembled WGS sequence"/>
</dbReference>
<proteinExistence type="predicted"/>
<evidence type="ECO:0000313" key="4">
    <source>
        <dbReference type="EMBL" id="VXC61437.1"/>
    </source>
</evidence>
<accession>A0A1X6PP27</accession>
<feature type="chain" id="PRO_5010577808" evidence="1">
    <location>
        <begin position="28"/>
        <end position="146"/>
    </location>
</feature>
<evidence type="ECO:0000313" key="2">
    <source>
        <dbReference type="EMBL" id="OOR00623.1"/>
    </source>
</evidence>
<reference evidence="3 6" key="1">
    <citation type="submission" date="2016-12" db="EMBL/GenBank/DDBJ databases">
        <title>Genome Sequences of Twelve Sporeforming Bacillus Species Isolated from Foods.</title>
        <authorList>
            <person name="De Jong A."/>
            <person name="Holsappel S."/>
            <person name="Kuipers O.P."/>
        </authorList>
    </citation>
    <scope>NUCLEOTIDE SEQUENCE [LARGE SCALE GENOMIC DNA]</scope>
    <source>
        <strain evidence="3 6">S3E15</strain>
    </source>
</reference>